<dbReference type="STRING" id="1157962.A0A250XDT3"/>
<keyword evidence="5" id="KW-0175">Coiled coil</keyword>
<comment type="caution">
    <text evidence="11">The sequence shown here is derived from an EMBL/GenBank/DDBJ whole genome shotgun (WGS) entry which is preliminary data.</text>
</comment>
<dbReference type="GO" id="GO:0008017">
    <property type="term" value="F:microtubule binding"/>
    <property type="evidence" value="ECO:0007669"/>
    <property type="project" value="InterPro"/>
</dbReference>
<evidence type="ECO:0000256" key="6">
    <source>
        <dbReference type="ARBA" id="ARBA00023175"/>
    </source>
</evidence>
<gene>
    <name evidence="11" type="ORF">CEUSTIGMA_g8680.t1</name>
</gene>
<dbReference type="InterPro" id="IPR001752">
    <property type="entry name" value="Kinesin_motor_dom"/>
</dbReference>
<dbReference type="GO" id="GO:0007018">
    <property type="term" value="P:microtubule-based movement"/>
    <property type="evidence" value="ECO:0007669"/>
    <property type="project" value="InterPro"/>
</dbReference>
<feature type="region of interest" description="Disordered" evidence="9">
    <location>
        <begin position="1"/>
        <end position="20"/>
    </location>
</feature>
<feature type="compositionally biased region" description="Polar residues" evidence="9">
    <location>
        <begin position="732"/>
        <end position="745"/>
    </location>
</feature>
<feature type="domain" description="Kinesin motor" evidence="10">
    <location>
        <begin position="20"/>
        <end position="403"/>
    </location>
</feature>
<sequence>MTSKSLSDAEASSRKPEGQSVRVVVRVRPLTSTDTEGTCSALSINPNGQHVQLSAPHDKRTTRQFSFDAALDQHISQEDMYSSSGVQGLVDAAAQGYHSTIFAYGQTGSGKTFTMEGFKYTMPSGNSGATAAKARAPTADFQNTPQHQLGIIPRVIAALFQALNSDTSRRSVVRCSYVQIYKEQAYDLLNPTSILSAMGPQHHNKQQQQGPGGASGALRMRWSKAEDFYLENLFKVECNSAEEALFLFRSGVQNKVMASHKLNASSSRSHCLLTLYIDSSPLSSSTEIISSRLTLVDLAGSERGSSIGATSEGKLRDESVAINKSLFTLRQVITCLAAASSQQQGGTTPSSHVPYRDSKLTSLLKNSLGGTSLTLMVACLAPSDAFYEENLSTLEYASKAARITNQVSLNEDAKTRLIRELRTEVAFLRQQLAAVQMGDYVKLTGPGPNGMLPGQQPARGASQIPRPPGNTSGASTQSAASTLGVPSGFSAGASAAPGPSLEEMKQKLLESTQHDVGIMVEKLLDAISLVQSLAAVNQQLRTAYDQVSKHSEALRIDNDSLMIENAELRDRLSFVEGMAGIADPSEGQQLGGPHSPKRGLTATHERQQAGIGIVGQINHHQAVKTPAKSSVAASSSVPSAGPSPASSQAIAGINHSNAQPPVAVFTASNAALIELQELRRENALLHERMSRMMMTSSSGPNANNSPAKMNRPPGQPSQPRFMGRSVVPGRASGSTGTGAVNNTPPVLTPFTPAALRQSFTSMPPLSAMGAGASISAADMRTNQSSSRPGGVTLPTAGQRPSSDPVSSMQPGTASSRNQAMVSSQPPPTSGFQQSLSSSGPSQRTEHSFQRTPSDSMISVVNASFSGMPSSHAVGPWKGSGSVLSSKNSGGGQVMATEDPAAKMIQLMVQRNAMARATIIGQDGTT</sequence>
<dbReference type="GO" id="GO:0007052">
    <property type="term" value="P:mitotic spindle organization"/>
    <property type="evidence" value="ECO:0007669"/>
    <property type="project" value="TreeGrafter"/>
</dbReference>
<keyword evidence="12" id="KW-1185">Reference proteome</keyword>
<dbReference type="SUPFAM" id="SSF52540">
    <property type="entry name" value="P-loop containing nucleoside triphosphate hydrolases"/>
    <property type="match status" value="1"/>
</dbReference>
<feature type="compositionally biased region" description="Low complexity" evidence="9">
    <location>
        <begin position="626"/>
        <end position="650"/>
    </location>
</feature>
<feature type="region of interest" description="Disordered" evidence="9">
    <location>
        <begin position="868"/>
        <end position="893"/>
    </location>
</feature>
<keyword evidence="6 7" id="KW-0505">Motor protein</keyword>
<dbReference type="GO" id="GO:0003777">
    <property type="term" value="F:microtubule motor activity"/>
    <property type="evidence" value="ECO:0007669"/>
    <property type="project" value="InterPro"/>
</dbReference>
<evidence type="ECO:0000256" key="8">
    <source>
        <dbReference type="RuleBase" id="RU000394"/>
    </source>
</evidence>
<comment type="similarity">
    <text evidence="7 8">Belongs to the TRAFAC class myosin-kinesin ATPase superfamily. Kinesin family.</text>
</comment>
<dbReference type="Gene3D" id="3.40.850.10">
    <property type="entry name" value="Kinesin motor domain"/>
    <property type="match status" value="1"/>
</dbReference>
<dbReference type="SMART" id="SM00129">
    <property type="entry name" value="KISc"/>
    <property type="match status" value="1"/>
</dbReference>
<feature type="region of interest" description="Disordered" evidence="9">
    <location>
        <begin position="694"/>
        <end position="745"/>
    </location>
</feature>
<dbReference type="AlphaFoldDB" id="A0A250XDT3"/>
<feature type="compositionally biased region" description="Low complexity" evidence="9">
    <location>
        <begin position="694"/>
        <end position="707"/>
    </location>
</feature>
<feature type="region of interest" description="Disordered" evidence="9">
    <location>
        <begin position="446"/>
        <end position="498"/>
    </location>
</feature>
<dbReference type="InterPro" id="IPR036961">
    <property type="entry name" value="Kinesin_motor_dom_sf"/>
</dbReference>
<comment type="subcellular location">
    <subcellularLocation>
        <location evidence="1">Cytoplasm</location>
    </subcellularLocation>
</comment>
<keyword evidence="3 7" id="KW-0547">Nucleotide-binding</keyword>
<feature type="region of interest" description="Disordered" evidence="9">
    <location>
        <begin position="620"/>
        <end position="650"/>
    </location>
</feature>
<reference evidence="11 12" key="1">
    <citation type="submission" date="2017-08" db="EMBL/GenBank/DDBJ databases">
        <title>Acidophilic green algal genome provides insights into adaptation to an acidic environment.</title>
        <authorList>
            <person name="Hirooka S."/>
            <person name="Hirose Y."/>
            <person name="Kanesaki Y."/>
            <person name="Higuchi S."/>
            <person name="Fujiwara T."/>
            <person name="Onuma R."/>
            <person name="Era A."/>
            <person name="Ohbayashi R."/>
            <person name="Uzuka A."/>
            <person name="Nozaki H."/>
            <person name="Yoshikawa H."/>
            <person name="Miyagishima S.Y."/>
        </authorList>
    </citation>
    <scope>NUCLEOTIDE SEQUENCE [LARGE SCALE GENOMIC DNA]</scope>
    <source>
        <strain evidence="11 12">NIES-2499</strain>
    </source>
</reference>
<evidence type="ECO:0000256" key="4">
    <source>
        <dbReference type="ARBA" id="ARBA00022840"/>
    </source>
</evidence>
<dbReference type="GO" id="GO:0005875">
    <property type="term" value="C:microtubule associated complex"/>
    <property type="evidence" value="ECO:0007669"/>
    <property type="project" value="TreeGrafter"/>
</dbReference>
<name>A0A250XDT3_9CHLO</name>
<dbReference type="Proteomes" id="UP000232323">
    <property type="component" value="Unassembled WGS sequence"/>
</dbReference>
<proteinExistence type="inferred from homology"/>
<keyword evidence="2" id="KW-0963">Cytoplasm</keyword>
<dbReference type="EMBL" id="BEGY01000063">
    <property type="protein sequence ID" value="GAX81248.1"/>
    <property type="molecule type" value="Genomic_DNA"/>
</dbReference>
<feature type="compositionally biased region" description="Low complexity" evidence="9">
    <location>
        <begin position="471"/>
        <end position="498"/>
    </location>
</feature>
<dbReference type="PROSITE" id="PS50067">
    <property type="entry name" value="KINESIN_MOTOR_2"/>
    <property type="match status" value="1"/>
</dbReference>
<evidence type="ECO:0000259" key="10">
    <source>
        <dbReference type="PROSITE" id="PS50067"/>
    </source>
</evidence>
<dbReference type="InterPro" id="IPR027640">
    <property type="entry name" value="Kinesin-like_fam"/>
</dbReference>
<protein>
    <recommendedName>
        <fullName evidence="8">Kinesin-like protein</fullName>
    </recommendedName>
</protein>
<evidence type="ECO:0000256" key="9">
    <source>
        <dbReference type="SAM" id="MobiDB-lite"/>
    </source>
</evidence>
<evidence type="ECO:0000256" key="1">
    <source>
        <dbReference type="ARBA" id="ARBA00004496"/>
    </source>
</evidence>
<dbReference type="Pfam" id="PF00225">
    <property type="entry name" value="Kinesin"/>
    <property type="match status" value="1"/>
</dbReference>
<keyword evidence="8" id="KW-0493">Microtubule</keyword>
<dbReference type="GO" id="GO:0051231">
    <property type="term" value="P:spindle elongation"/>
    <property type="evidence" value="ECO:0007669"/>
    <property type="project" value="TreeGrafter"/>
</dbReference>
<evidence type="ECO:0000256" key="3">
    <source>
        <dbReference type="ARBA" id="ARBA00022741"/>
    </source>
</evidence>
<dbReference type="OrthoDB" id="3176171at2759"/>
<accession>A0A250XDT3</accession>
<evidence type="ECO:0000256" key="2">
    <source>
        <dbReference type="ARBA" id="ARBA00022490"/>
    </source>
</evidence>
<dbReference type="PANTHER" id="PTHR47969">
    <property type="entry name" value="CHROMOSOME-ASSOCIATED KINESIN KIF4A-RELATED"/>
    <property type="match status" value="1"/>
</dbReference>
<dbReference type="PRINTS" id="PR00380">
    <property type="entry name" value="KINESINHEAVY"/>
</dbReference>
<evidence type="ECO:0000256" key="7">
    <source>
        <dbReference type="PROSITE-ProRule" id="PRU00283"/>
    </source>
</evidence>
<dbReference type="PROSITE" id="PS00411">
    <property type="entry name" value="KINESIN_MOTOR_1"/>
    <property type="match status" value="1"/>
</dbReference>
<organism evidence="11 12">
    <name type="scientific">Chlamydomonas eustigma</name>
    <dbReference type="NCBI Taxonomy" id="1157962"/>
    <lineage>
        <taxon>Eukaryota</taxon>
        <taxon>Viridiplantae</taxon>
        <taxon>Chlorophyta</taxon>
        <taxon>core chlorophytes</taxon>
        <taxon>Chlorophyceae</taxon>
        <taxon>CS clade</taxon>
        <taxon>Chlamydomonadales</taxon>
        <taxon>Chlamydomonadaceae</taxon>
        <taxon>Chlamydomonas</taxon>
    </lineage>
</organism>
<dbReference type="PANTHER" id="PTHR47969:SF15">
    <property type="entry name" value="CHROMOSOME-ASSOCIATED KINESIN KIF4A-RELATED"/>
    <property type="match status" value="1"/>
</dbReference>
<evidence type="ECO:0000313" key="12">
    <source>
        <dbReference type="Proteomes" id="UP000232323"/>
    </source>
</evidence>
<dbReference type="CDD" id="cd00106">
    <property type="entry name" value="KISc"/>
    <property type="match status" value="1"/>
</dbReference>
<evidence type="ECO:0000313" key="11">
    <source>
        <dbReference type="EMBL" id="GAX81248.1"/>
    </source>
</evidence>
<dbReference type="InterPro" id="IPR027417">
    <property type="entry name" value="P-loop_NTPase"/>
</dbReference>
<feature type="compositionally biased region" description="Polar residues" evidence="9">
    <location>
        <begin position="798"/>
        <end position="842"/>
    </location>
</feature>
<keyword evidence="4 7" id="KW-0067">ATP-binding</keyword>
<dbReference type="GO" id="GO:0005874">
    <property type="term" value="C:microtubule"/>
    <property type="evidence" value="ECO:0007669"/>
    <property type="project" value="UniProtKB-KW"/>
</dbReference>
<dbReference type="InterPro" id="IPR019821">
    <property type="entry name" value="Kinesin_motor_CS"/>
</dbReference>
<feature type="region of interest" description="Disordered" evidence="9">
    <location>
        <begin position="776"/>
        <end position="854"/>
    </location>
</feature>
<feature type="binding site" evidence="7">
    <location>
        <begin position="105"/>
        <end position="112"/>
    </location>
    <ligand>
        <name>ATP</name>
        <dbReference type="ChEBI" id="CHEBI:30616"/>
    </ligand>
</feature>
<dbReference type="GO" id="GO:0005737">
    <property type="term" value="C:cytoplasm"/>
    <property type="evidence" value="ECO:0007669"/>
    <property type="project" value="UniProtKB-SubCell"/>
</dbReference>
<dbReference type="GO" id="GO:0005524">
    <property type="term" value="F:ATP binding"/>
    <property type="evidence" value="ECO:0007669"/>
    <property type="project" value="UniProtKB-UniRule"/>
</dbReference>
<feature type="region of interest" description="Disordered" evidence="9">
    <location>
        <begin position="583"/>
        <end position="602"/>
    </location>
</feature>
<evidence type="ECO:0000256" key="5">
    <source>
        <dbReference type="ARBA" id="ARBA00023054"/>
    </source>
</evidence>